<dbReference type="InterPro" id="IPR003646">
    <property type="entry name" value="SH3-like_bac-type"/>
</dbReference>
<proteinExistence type="predicted"/>
<evidence type="ECO:0000313" key="4">
    <source>
        <dbReference type="EMBL" id="MBB6083427.1"/>
    </source>
</evidence>
<feature type="domain" description="Glycine zipper 2TM" evidence="2">
    <location>
        <begin position="35"/>
        <end position="75"/>
    </location>
</feature>
<evidence type="ECO:0000313" key="5">
    <source>
        <dbReference type="Proteomes" id="UP000541136"/>
    </source>
</evidence>
<dbReference type="PROSITE" id="PS51257">
    <property type="entry name" value="PROKAR_LIPOPROTEIN"/>
    <property type="match status" value="1"/>
</dbReference>
<evidence type="ECO:0000256" key="1">
    <source>
        <dbReference type="SAM" id="SignalP"/>
    </source>
</evidence>
<dbReference type="RefSeq" id="WP_151025272.1">
    <property type="nucleotide sequence ID" value="NZ_JACHIB010000007.1"/>
</dbReference>
<feature type="signal peptide" evidence="1">
    <location>
        <begin position="1"/>
        <end position="18"/>
    </location>
</feature>
<evidence type="ECO:0000259" key="3">
    <source>
        <dbReference type="Pfam" id="PF08239"/>
    </source>
</evidence>
<name>A0A7W9TPI4_CASDE</name>
<accession>A0A7W9TPI4</accession>
<dbReference type="Proteomes" id="UP000541136">
    <property type="component" value="Unassembled WGS sequence"/>
</dbReference>
<protein>
    <submittedName>
        <fullName evidence="4">Surface antigen</fullName>
    </submittedName>
</protein>
<dbReference type="Pfam" id="PF05433">
    <property type="entry name" value="Rick_17kDa_Anti"/>
    <property type="match status" value="1"/>
</dbReference>
<evidence type="ECO:0000259" key="2">
    <source>
        <dbReference type="Pfam" id="PF05433"/>
    </source>
</evidence>
<dbReference type="Pfam" id="PF08239">
    <property type="entry name" value="SH3_3"/>
    <property type="match status" value="1"/>
</dbReference>
<sequence>MKGNKKALAAVLVASVFAAGCATDGSGGWGTKQSIGTAVGAVAGVLLGSQIGGGSGRTVAMIVGAFAGGALGNWIGSSLDAQDQEALAASTQRALASGQTETWTSDHSGASAVIRPVSSETKTQQATVKRSEKIVQVQNLAALNETWQAASSVNLRAAPTASATKVGGLASGQTFTALGRTSDNWIAVGRKGVTVGYVYGPLVKPVVVAKADQAVDLDGISVAQARTQGFDLDTIEPARPVVEQVAVQTTCRTMQYDVTTAKGSESKTVNACQAPDGAWQIG</sequence>
<organism evidence="4 5">
    <name type="scientific">Castellaniella defragrans</name>
    <name type="common">Alcaligenes defragrans</name>
    <dbReference type="NCBI Taxonomy" id="75697"/>
    <lineage>
        <taxon>Bacteria</taxon>
        <taxon>Pseudomonadati</taxon>
        <taxon>Pseudomonadota</taxon>
        <taxon>Betaproteobacteria</taxon>
        <taxon>Burkholderiales</taxon>
        <taxon>Alcaligenaceae</taxon>
        <taxon>Castellaniella</taxon>
    </lineage>
</organism>
<comment type="caution">
    <text evidence="4">The sequence shown here is derived from an EMBL/GenBank/DDBJ whole genome shotgun (WGS) entry which is preliminary data.</text>
</comment>
<dbReference type="AlphaFoldDB" id="A0A7W9TPI4"/>
<feature type="domain" description="SH3b" evidence="3">
    <location>
        <begin position="151"/>
        <end position="202"/>
    </location>
</feature>
<gene>
    <name evidence="4" type="ORF">HNR28_001465</name>
</gene>
<reference evidence="4 5" key="1">
    <citation type="submission" date="2020-08" db="EMBL/GenBank/DDBJ databases">
        <title>Genomic Encyclopedia of Type Strains, Phase IV (KMG-IV): sequencing the most valuable type-strain genomes for metagenomic binning, comparative biology and taxonomic classification.</title>
        <authorList>
            <person name="Goeker M."/>
        </authorList>
    </citation>
    <scope>NUCLEOTIDE SEQUENCE [LARGE SCALE GENOMIC DNA]</scope>
    <source>
        <strain evidence="4 5">DSM 12141</strain>
    </source>
</reference>
<feature type="chain" id="PRO_5030592438" evidence="1">
    <location>
        <begin position="19"/>
        <end position="282"/>
    </location>
</feature>
<dbReference type="Gene3D" id="2.30.30.40">
    <property type="entry name" value="SH3 Domains"/>
    <property type="match status" value="1"/>
</dbReference>
<dbReference type="InterPro" id="IPR008816">
    <property type="entry name" value="Gly_zipper_2TM_dom"/>
</dbReference>
<dbReference type="EMBL" id="JACHIB010000007">
    <property type="protein sequence ID" value="MBB6083427.1"/>
    <property type="molecule type" value="Genomic_DNA"/>
</dbReference>
<keyword evidence="1" id="KW-0732">Signal</keyword>